<organism evidence="1 3">
    <name type="scientific">Didymodactylos carnosus</name>
    <dbReference type="NCBI Taxonomy" id="1234261"/>
    <lineage>
        <taxon>Eukaryota</taxon>
        <taxon>Metazoa</taxon>
        <taxon>Spiralia</taxon>
        <taxon>Gnathifera</taxon>
        <taxon>Rotifera</taxon>
        <taxon>Eurotatoria</taxon>
        <taxon>Bdelloidea</taxon>
        <taxon>Philodinida</taxon>
        <taxon>Philodinidae</taxon>
        <taxon>Didymodactylos</taxon>
    </lineage>
</organism>
<dbReference type="AlphaFoldDB" id="A0A816C0A9"/>
<gene>
    <name evidence="1" type="ORF">GPM918_LOCUS43502</name>
    <name evidence="2" type="ORF">SRO942_LOCUS45011</name>
</gene>
<keyword evidence="3" id="KW-1185">Reference proteome</keyword>
<dbReference type="EMBL" id="CAJNOQ010039646">
    <property type="protein sequence ID" value="CAF1617130.1"/>
    <property type="molecule type" value="Genomic_DNA"/>
</dbReference>
<protein>
    <submittedName>
        <fullName evidence="1">Uncharacterized protein</fullName>
    </submittedName>
</protein>
<comment type="caution">
    <text evidence="1">The sequence shown here is derived from an EMBL/GenBank/DDBJ whole genome shotgun (WGS) entry which is preliminary data.</text>
</comment>
<dbReference type="OrthoDB" id="10053720at2759"/>
<feature type="non-terminal residue" evidence="1">
    <location>
        <position position="1"/>
    </location>
</feature>
<dbReference type="EMBL" id="CAJOBC010106649">
    <property type="protein sequence ID" value="CAF4504729.1"/>
    <property type="molecule type" value="Genomic_DNA"/>
</dbReference>
<name>A0A816C0A9_9BILA</name>
<evidence type="ECO:0000313" key="2">
    <source>
        <dbReference type="EMBL" id="CAF4504729.1"/>
    </source>
</evidence>
<dbReference type="Proteomes" id="UP000663829">
    <property type="component" value="Unassembled WGS sequence"/>
</dbReference>
<accession>A0A816C0A9</accession>
<sequence length="134" mass="15497">VTRLAKEIQRFKQHISTANPTTPYDIPFGKQYQKLLAECPGQNLLSLVIHLDGVGLVKSTNLKLWLCSVSLIELPPHIRTRRHNMPLLSMYIGHTEPNVKIWLKWSLNMVNQLKREVVPAYIQSLHYTEDPVKF</sequence>
<evidence type="ECO:0000313" key="3">
    <source>
        <dbReference type="Proteomes" id="UP000663829"/>
    </source>
</evidence>
<evidence type="ECO:0000313" key="1">
    <source>
        <dbReference type="EMBL" id="CAF1617130.1"/>
    </source>
</evidence>
<reference evidence="1" key="1">
    <citation type="submission" date="2021-02" db="EMBL/GenBank/DDBJ databases">
        <authorList>
            <person name="Nowell W R."/>
        </authorList>
    </citation>
    <scope>NUCLEOTIDE SEQUENCE</scope>
</reference>
<proteinExistence type="predicted"/>
<dbReference type="Proteomes" id="UP000681722">
    <property type="component" value="Unassembled WGS sequence"/>
</dbReference>